<evidence type="ECO:0000256" key="2">
    <source>
        <dbReference type="ARBA" id="ARBA00004613"/>
    </source>
</evidence>
<comment type="subcellular location">
    <subcellularLocation>
        <location evidence="2">Secreted</location>
    </subcellularLocation>
</comment>
<evidence type="ECO:0000256" key="6">
    <source>
        <dbReference type="ARBA" id="ARBA00022801"/>
    </source>
</evidence>
<keyword evidence="10" id="KW-1185">Reference proteome</keyword>
<dbReference type="Pfam" id="PF00151">
    <property type="entry name" value="Lipase"/>
    <property type="match status" value="1"/>
</dbReference>
<dbReference type="PANTHER" id="PTHR11610:SF150">
    <property type="entry name" value="FI01825P-RELATED"/>
    <property type="match status" value="1"/>
</dbReference>
<proteinExistence type="inferred from homology"/>
<dbReference type="Gene3D" id="3.40.50.1820">
    <property type="entry name" value="alpha/beta hydrolase"/>
    <property type="match status" value="1"/>
</dbReference>
<dbReference type="InterPro" id="IPR000734">
    <property type="entry name" value="TAG_lipase"/>
</dbReference>
<accession>A0A9B0F675</accession>
<reference evidence="11" key="1">
    <citation type="submission" date="2025-08" db="UniProtKB">
        <authorList>
            <consortium name="RefSeq"/>
        </authorList>
    </citation>
    <scope>IDENTIFICATION</scope>
</reference>
<sequence length="322" mass="34892">MTTGIALIYPALLTVLTENNYTIFSDETGVPYLIKIDNSPLTELELTILGINVESISFNLYTRDNPTIGDVINLNDIVSVRKSHWNPHRETIIVTHGWNSNGRSSSCTLVRDAFLNVWDSNVIIVDWGKIAKNLLYSVVAKSVPRVALRVADFVNFLQTGAGLRTSKLKIVGHSLGAHVAGLSALEIGTRSSQVAEVIALDAAKPMFEHKGPDGRVDKSDARNVQVIHTCAGYLGLDISVGTSDFFANDGRNQPGCVNDLIGACAHSRSYEYYSESVMKSKGFLGVSQNGTTAYMGGPTLDPKAKGTYTFQTKNQYPYAPGG</sequence>
<evidence type="ECO:0000256" key="7">
    <source>
        <dbReference type="ARBA" id="ARBA00023157"/>
    </source>
</evidence>
<dbReference type="InterPro" id="IPR013818">
    <property type="entry name" value="Lipase"/>
</dbReference>
<evidence type="ECO:0000256" key="5">
    <source>
        <dbReference type="ARBA" id="ARBA00022525"/>
    </source>
</evidence>
<feature type="domain" description="Lipase" evidence="9">
    <location>
        <begin position="55"/>
        <end position="302"/>
    </location>
</feature>
<dbReference type="GO" id="GO:0016042">
    <property type="term" value="P:lipid catabolic process"/>
    <property type="evidence" value="ECO:0007669"/>
    <property type="project" value="TreeGrafter"/>
</dbReference>
<keyword evidence="5" id="KW-0964">Secreted</keyword>
<organism evidence="10 11">
    <name type="scientific">Bombus terrestris</name>
    <name type="common">Buff-tailed bumblebee</name>
    <name type="synonym">Apis terrestris</name>
    <dbReference type="NCBI Taxonomy" id="30195"/>
    <lineage>
        <taxon>Eukaryota</taxon>
        <taxon>Metazoa</taxon>
        <taxon>Ecdysozoa</taxon>
        <taxon>Arthropoda</taxon>
        <taxon>Hexapoda</taxon>
        <taxon>Insecta</taxon>
        <taxon>Pterygota</taxon>
        <taxon>Neoptera</taxon>
        <taxon>Endopterygota</taxon>
        <taxon>Hymenoptera</taxon>
        <taxon>Apocrita</taxon>
        <taxon>Aculeata</taxon>
        <taxon>Apoidea</taxon>
        <taxon>Anthophila</taxon>
        <taxon>Apidae</taxon>
        <taxon>Bombus</taxon>
        <taxon>Bombus</taxon>
    </lineage>
</organism>
<keyword evidence="6" id="KW-0378">Hydrolase</keyword>
<keyword evidence="7" id="KW-1015">Disulfide bond</keyword>
<dbReference type="GO" id="GO:0005615">
    <property type="term" value="C:extracellular space"/>
    <property type="evidence" value="ECO:0007669"/>
    <property type="project" value="TreeGrafter"/>
</dbReference>
<gene>
    <name evidence="11" type="primary">LOC100645681</name>
</gene>
<dbReference type="PRINTS" id="PR00821">
    <property type="entry name" value="TAGLIPASE"/>
</dbReference>
<evidence type="ECO:0000256" key="3">
    <source>
        <dbReference type="ARBA" id="ARBA00010701"/>
    </source>
</evidence>
<evidence type="ECO:0000256" key="1">
    <source>
        <dbReference type="ARBA" id="ARBA00000111"/>
    </source>
</evidence>
<dbReference type="GeneID" id="100645681"/>
<dbReference type="OrthoDB" id="199913at2759"/>
<evidence type="ECO:0000256" key="4">
    <source>
        <dbReference type="ARBA" id="ARBA00013179"/>
    </source>
</evidence>
<protein>
    <recommendedName>
        <fullName evidence="4">phospholipase A1</fullName>
        <ecNumber evidence="4">3.1.1.32</ecNumber>
    </recommendedName>
</protein>
<dbReference type="GO" id="GO:0008970">
    <property type="term" value="F:phospholipase A1 activity"/>
    <property type="evidence" value="ECO:0007669"/>
    <property type="project" value="UniProtKB-EC"/>
</dbReference>
<dbReference type="CDD" id="cd00707">
    <property type="entry name" value="Pancreat_lipase_like"/>
    <property type="match status" value="1"/>
</dbReference>
<name>A0A9B0F675_BOMTE</name>
<dbReference type="KEGG" id="bter:100645681"/>
<comment type="catalytic activity">
    <reaction evidence="1">
        <text>a 1,2-diacyl-sn-glycero-3-phosphocholine + H2O = a 2-acyl-sn-glycero-3-phosphocholine + a fatty acid + H(+)</text>
        <dbReference type="Rhea" id="RHEA:18689"/>
        <dbReference type="ChEBI" id="CHEBI:15377"/>
        <dbReference type="ChEBI" id="CHEBI:15378"/>
        <dbReference type="ChEBI" id="CHEBI:28868"/>
        <dbReference type="ChEBI" id="CHEBI:57643"/>
        <dbReference type="ChEBI" id="CHEBI:57875"/>
        <dbReference type="EC" id="3.1.1.32"/>
    </reaction>
</comment>
<dbReference type="RefSeq" id="XP_003398434.1">
    <property type="nucleotide sequence ID" value="XM_003398386.4"/>
</dbReference>
<dbReference type="Proteomes" id="UP000835206">
    <property type="component" value="Chromosome 10"/>
</dbReference>
<dbReference type="AlphaFoldDB" id="A0A9B0F675"/>
<dbReference type="InterPro" id="IPR029058">
    <property type="entry name" value="AB_hydrolase_fold"/>
</dbReference>
<dbReference type="PANTHER" id="PTHR11610">
    <property type="entry name" value="LIPASE"/>
    <property type="match status" value="1"/>
</dbReference>
<evidence type="ECO:0000256" key="8">
    <source>
        <dbReference type="RuleBase" id="RU004262"/>
    </source>
</evidence>
<evidence type="ECO:0000313" key="11">
    <source>
        <dbReference type="RefSeq" id="XP_003398434.1"/>
    </source>
</evidence>
<dbReference type="InterPro" id="IPR033906">
    <property type="entry name" value="Lipase_N"/>
</dbReference>
<dbReference type="GO" id="GO:0017171">
    <property type="term" value="F:serine hydrolase activity"/>
    <property type="evidence" value="ECO:0007669"/>
    <property type="project" value="TreeGrafter"/>
</dbReference>
<evidence type="ECO:0000259" key="9">
    <source>
        <dbReference type="Pfam" id="PF00151"/>
    </source>
</evidence>
<dbReference type="SUPFAM" id="SSF53474">
    <property type="entry name" value="alpha/beta-Hydrolases"/>
    <property type="match status" value="1"/>
</dbReference>
<evidence type="ECO:0000313" key="10">
    <source>
        <dbReference type="Proteomes" id="UP000835206"/>
    </source>
</evidence>
<dbReference type="EC" id="3.1.1.32" evidence="4"/>
<comment type="similarity">
    <text evidence="3 8">Belongs to the AB hydrolase superfamily. Lipase family.</text>
</comment>